<dbReference type="OrthoDB" id="10485447at2759"/>
<reference evidence="2 3" key="1">
    <citation type="journal article" date="2013" name="PLoS Genet.">
        <title>The genome and development-dependent transcriptomes of Pyronema confluens: a window into fungal evolution.</title>
        <authorList>
            <person name="Traeger S."/>
            <person name="Altegoer F."/>
            <person name="Freitag M."/>
            <person name="Gabaldon T."/>
            <person name="Kempken F."/>
            <person name="Kumar A."/>
            <person name="Marcet-Houben M."/>
            <person name="Poggeler S."/>
            <person name="Stajich J.E."/>
            <person name="Nowrousian M."/>
        </authorList>
    </citation>
    <scope>NUCLEOTIDE SEQUENCE [LARGE SCALE GENOMIC DNA]</scope>
    <source>
        <strain evidence="3">CBS 100304</strain>
        <tissue evidence="2">Vegetative mycelium</tissue>
    </source>
</reference>
<organism evidence="2 3">
    <name type="scientific">Pyronema omphalodes (strain CBS 100304)</name>
    <name type="common">Pyronema confluens</name>
    <dbReference type="NCBI Taxonomy" id="1076935"/>
    <lineage>
        <taxon>Eukaryota</taxon>
        <taxon>Fungi</taxon>
        <taxon>Dikarya</taxon>
        <taxon>Ascomycota</taxon>
        <taxon>Pezizomycotina</taxon>
        <taxon>Pezizomycetes</taxon>
        <taxon>Pezizales</taxon>
        <taxon>Pyronemataceae</taxon>
        <taxon>Pyronema</taxon>
    </lineage>
</organism>
<name>U4LK82_PYROM</name>
<feature type="coiled-coil region" evidence="1">
    <location>
        <begin position="57"/>
        <end position="126"/>
    </location>
</feature>
<keyword evidence="1" id="KW-0175">Coiled coil</keyword>
<sequence length="129" mass="14444">MPAENSYEQFVDFSAEASTPGFDTPSASEIMSTTPTANLQISSPAYENMFRSFQDTFASLRAEMAMLEIENKRLVEHNTLIKKELETLDKENVKLSGANDDALKKLAEVEEEKAGLQKELSGFEGLRRF</sequence>
<dbReference type="AlphaFoldDB" id="U4LK82"/>
<protein>
    <submittedName>
        <fullName evidence="2">Uncharacterized protein</fullName>
    </submittedName>
</protein>
<gene>
    <name evidence="2" type="ORF">PCON_12970</name>
</gene>
<evidence type="ECO:0000256" key="1">
    <source>
        <dbReference type="SAM" id="Coils"/>
    </source>
</evidence>
<dbReference type="Proteomes" id="UP000018144">
    <property type="component" value="Unassembled WGS sequence"/>
</dbReference>
<evidence type="ECO:0000313" key="2">
    <source>
        <dbReference type="EMBL" id="CCX32338.1"/>
    </source>
</evidence>
<evidence type="ECO:0000313" key="3">
    <source>
        <dbReference type="Proteomes" id="UP000018144"/>
    </source>
</evidence>
<keyword evidence="3" id="KW-1185">Reference proteome</keyword>
<dbReference type="EMBL" id="HF935830">
    <property type="protein sequence ID" value="CCX32338.1"/>
    <property type="molecule type" value="Genomic_DNA"/>
</dbReference>
<proteinExistence type="predicted"/>
<accession>U4LK82</accession>